<dbReference type="RefSeq" id="WP_201429468.1">
    <property type="nucleotide sequence ID" value="NZ_JAEQBW010000001.1"/>
</dbReference>
<organism evidence="1 2">
    <name type="scientific">Marivirga aurantiaca</name>
    <dbReference type="NCBI Taxonomy" id="2802615"/>
    <lineage>
        <taxon>Bacteria</taxon>
        <taxon>Pseudomonadati</taxon>
        <taxon>Bacteroidota</taxon>
        <taxon>Cytophagia</taxon>
        <taxon>Cytophagales</taxon>
        <taxon>Marivirgaceae</taxon>
        <taxon>Marivirga</taxon>
    </lineage>
</organism>
<dbReference type="Proteomes" id="UP000611723">
    <property type="component" value="Unassembled WGS sequence"/>
</dbReference>
<proteinExistence type="predicted"/>
<sequence length="192" mass="21419">MKKLLFLVFVTAFFACEAQIPNKEYQINTAVKAAPPEKQAEATVLGYNEDGDLLTLREGKNEMICVADDPNKEGFQVVCYHQDLVPFMKRGEELRKEGKKPDEIFKIREEEAKSGALKMPENPSTLHVLYGGEGKINAESGELEDTKLRYVVYIPFATAESTGLPIRPLVPGGPWIMNPGTHRAHIMVSPEN</sequence>
<reference evidence="1" key="1">
    <citation type="submission" date="2021-01" db="EMBL/GenBank/DDBJ databases">
        <title>Marivirga aurantiaca sp. nov., isolated from intertidal surface sediments.</title>
        <authorList>
            <person name="Zhang M."/>
        </authorList>
    </citation>
    <scope>NUCLEOTIDE SEQUENCE</scope>
    <source>
        <strain evidence="1">S37H4</strain>
    </source>
</reference>
<evidence type="ECO:0000313" key="1">
    <source>
        <dbReference type="EMBL" id="MBK6263782.1"/>
    </source>
</evidence>
<evidence type="ECO:0000313" key="2">
    <source>
        <dbReference type="Proteomes" id="UP000611723"/>
    </source>
</evidence>
<accession>A0A934WVN4</accession>
<dbReference type="PROSITE" id="PS51257">
    <property type="entry name" value="PROKAR_LIPOPROTEIN"/>
    <property type="match status" value="1"/>
</dbReference>
<keyword evidence="2" id="KW-1185">Reference proteome</keyword>
<dbReference type="AlphaFoldDB" id="A0A934WVN4"/>
<comment type="caution">
    <text evidence="1">The sequence shown here is derived from an EMBL/GenBank/DDBJ whole genome shotgun (WGS) entry which is preliminary data.</text>
</comment>
<name>A0A934WVN4_9BACT</name>
<gene>
    <name evidence="1" type="ORF">JKA74_01940</name>
</gene>
<dbReference type="EMBL" id="JAEQBW010000001">
    <property type="protein sequence ID" value="MBK6263782.1"/>
    <property type="molecule type" value="Genomic_DNA"/>
</dbReference>
<protein>
    <submittedName>
        <fullName evidence="1">Uncharacterized protein</fullName>
    </submittedName>
</protein>